<evidence type="ECO:0000256" key="1">
    <source>
        <dbReference type="ARBA" id="ARBA00001946"/>
    </source>
</evidence>
<dbReference type="PROSITE" id="PS00710">
    <property type="entry name" value="PGM_PMM"/>
    <property type="match status" value="1"/>
</dbReference>
<dbReference type="SUPFAM" id="SSF53738">
    <property type="entry name" value="Phosphoglucomutase, first 3 domains"/>
    <property type="match status" value="3"/>
</dbReference>
<accession>A0AA37F9D9</accession>
<dbReference type="InterPro" id="IPR005841">
    <property type="entry name" value="Alpha-D-phosphohexomutase_SF"/>
</dbReference>
<reference evidence="12" key="2">
    <citation type="submission" date="2022-09" db="EMBL/GenBank/DDBJ databases">
        <authorList>
            <person name="Sun Q."/>
            <person name="Ohkuma M."/>
        </authorList>
    </citation>
    <scope>NUCLEOTIDE SEQUENCE</scope>
    <source>
        <strain evidence="12">JCM 13583</strain>
    </source>
</reference>
<dbReference type="CDD" id="cd03087">
    <property type="entry name" value="PGM_like1"/>
    <property type="match status" value="1"/>
</dbReference>
<evidence type="ECO:0000313" key="12">
    <source>
        <dbReference type="EMBL" id="GGM73561.1"/>
    </source>
</evidence>
<keyword evidence="5 7" id="KW-0460">Magnesium</keyword>
<comment type="similarity">
    <text evidence="2 7">Belongs to the phosphohexose mutase family.</text>
</comment>
<protein>
    <submittedName>
        <fullName evidence="12">Phosphoglucosamine mutase</fullName>
    </submittedName>
</protein>
<feature type="domain" description="Alpha-D-phosphohexomutase C-terminal" evidence="8">
    <location>
        <begin position="392"/>
        <end position="441"/>
    </location>
</feature>
<dbReference type="GO" id="GO:0008966">
    <property type="term" value="F:phosphoglucosamine mutase activity"/>
    <property type="evidence" value="ECO:0007669"/>
    <property type="project" value="InterPro"/>
</dbReference>
<dbReference type="Pfam" id="PF02879">
    <property type="entry name" value="PGM_PMM_II"/>
    <property type="match status" value="1"/>
</dbReference>
<organism evidence="12 13">
    <name type="scientific">Thermogymnomonas acidicola</name>
    <dbReference type="NCBI Taxonomy" id="399579"/>
    <lineage>
        <taxon>Archaea</taxon>
        <taxon>Methanobacteriati</taxon>
        <taxon>Thermoplasmatota</taxon>
        <taxon>Thermoplasmata</taxon>
        <taxon>Thermoplasmatales</taxon>
        <taxon>Thermogymnomonas</taxon>
    </lineage>
</organism>
<gene>
    <name evidence="12" type="primary">glmM</name>
    <name evidence="12" type="ORF">GCM10007108_09450</name>
</gene>
<evidence type="ECO:0000256" key="4">
    <source>
        <dbReference type="ARBA" id="ARBA00022723"/>
    </source>
</evidence>
<evidence type="ECO:0000259" key="8">
    <source>
        <dbReference type="Pfam" id="PF00408"/>
    </source>
</evidence>
<feature type="domain" description="Alpha-D-phosphohexomutase alpha/beta/alpha" evidence="11">
    <location>
        <begin position="260"/>
        <end position="366"/>
    </location>
</feature>
<dbReference type="Pfam" id="PF02878">
    <property type="entry name" value="PGM_PMM_I"/>
    <property type="match status" value="1"/>
</dbReference>
<dbReference type="Gene3D" id="3.40.120.10">
    <property type="entry name" value="Alpha-D-Glucose-1,6-Bisphosphate, subunit A, domain 3"/>
    <property type="match status" value="3"/>
</dbReference>
<evidence type="ECO:0000259" key="9">
    <source>
        <dbReference type="Pfam" id="PF02878"/>
    </source>
</evidence>
<dbReference type="PANTHER" id="PTHR43771:SF1">
    <property type="entry name" value="PHOSPHOMANNOMUTASE"/>
    <property type="match status" value="1"/>
</dbReference>
<keyword evidence="4 7" id="KW-0479">Metal-binding</keyword>
<keyword evidence="3" id="KW-0597">Phosphoprotein</keyword>
<evidence type="ECO:0000256" key="3">
    <source>
        <dbReference type="ARBA" id="ARBA00022553"/>
    </source>
</evidence>
<dbReference type="Pfam" id="PF02880">
    <property type="entry name" value="PGM_PMM_III"/>
    <property type="match status" value="1"/>
</dbReference>
<reference evidence="12" key="1">
    <citation type="journal article" date="2014" name="Int. J. Syst. Evol. Microbiol.">
        <title>Complete genome sequence of Corynebacterium casei LMG S-19264T (=DSM 44701T), isolated from a smear-ripened cheese.</title>
        <authorList>
            <consortium name="US DOE Joint Genome Institute (JGI-PGF)"/>
            <person name="Walter F."/>
            <person name="Albersmeier A."/>
            <person name="Kalinowski J."/>
            <person name="Ruckert C."/>
        </authorList>
    </citation>
    <scope>NUCLEOTIDE SEQUENCE</scope>
    <source>
        <strain evidence="12">JCM 13583</strain>
    </source>
</reference>
<comment type="caution">
    <text evidence="12">The sequence shown here is derived from an EMBL/GenBank/DDBJ whole genome shotgun (WGS) entry which is preliminary data.</text>
</comment>
<evidence type="ECO:0000259" key="10">
    <source>
        <dbReference type="Pfam" id="PF02879"/>
    </source>
</evidence>
<dbReference type="RefSeq" id="WP_188680746.1">
    <property type="nucleotide sequence ID" value="NZ_BMNY01000001.1"/>
</dbReference>
<feature type="domain" description="Alpha-D-phosphohexomutase alpha/beta/alpha" evidence="9">
    <location>
        <begin position="8"/>
        <end position="135"/>
    </location>
</feature>
<dbReference type="EMBL" id="BMNY01000001">
    <property type="protein sequence ID" value="GGM73561.1"/>
    <property type="molecule type" value="Genomic_DNA"/>
</dbReference>
<evidence type="ECO:0000256" key="2">
    <source>
        <dbReference type="ARBA" id="ARBA00010231"/>
    </source>
</evidence>
<dbReference type="PANTHER" id="PTHR43771">
    <property type="entry name" value="PHOSPHOMANNOMUTASE"/>
    <property type="match status" value="1"/>
</dbReference>
<dbReference type="PRINTS" id="PR00509">
    <property type="entry name" value="PGMPMM"/>
</dbReference>
<evidence type="ECO:0000259" key="11">
    <source>
        <dbReference type="Pfam" id="PF02880"/>
    </source>
</evidence>
<keyword evidence="6" id="KW-0413">Isomerase</keyword>
<proteinExistence type="inferred from homology"/>
<dbReference type="InterPro" id="IPR036900">
    <property type="entry name" value="A-D-PHexomutase_C_sf"/>
</dbReference>
<evidence type="ECO:0000256" key="6">
    <source>
        <dbReference type="ARBA" id="ARBA00023235"/>
    </source>
</evidence>
<dbReference type="Proteomes" id="UP000632195">
    <property type="component" value="Unassembled WGS sequence"/>
</dbReference>
<dbReference type="InterPro" id="IPR016055">
    <property type="entry name" value="A-D-PHexomutase_a/b/a-I/II/III"/>
</dbReference>
<dbReference type="InterPro" id="IPR005845">
    <property type="entry name" value="A-D-PHexomutase_a/b/a-II"/>
</dbReference>
<feature type="domain" description="Alpha-D-phosphohexomutase alpha/beta/alpha" evidence="10">
    <location>
        <begin position="157"/>
        <end position="256"/>
    </location>
</feature>
<dbReference type="InterPro" id="IPR005846">
    <property type="entry name" value="A-D-PHexomutase_a/b/a-III"/>
</dbReference>
<dbReference type="AlphaFoldDB" id="A0AA37F9D9"/>
<sequence length="452" mass="49513">MERGSAPRLFGTNGIRGVPNRDLTVEFAQSIGKSIGTFFRAREVAMGRDTRLSGQMIMGAVQSGLNSTGTDTVDLGILPTPALQYYCKNTGMPGVMITASHNPPQYNGIKCIDSDGSELAREKEREIEVIHHSGQFHSADWNSVGRNRWDSTAEELYVRGVASRVSVDRIRASAFRVALDTGNGASYRTSPELLSRYGASVTTLNSNPDGLFTARPSEPVEANLKALISTVRSGGYDLGVAHDGDADRCVFVDERGQFVDGDRSLALIVRHTARNGDVVVTPVSTSDAIEEVCSEVGARVVRTVVGAPVVIRTMIETGARVGGEENGGVIFGPHQYCRDGAMTMSLVLDLMARTGRKLSELLKEVPEYHMFKASVERKKPWEEVLPLVLKYAEGRKVDRTDGVKVFHENGWVLLRPSGTEAIIRIYAQSRDRGYARELGEEYREFLEGAQLR</sequence>
<dbReference type="FunFam" id="3.40.120.10:FF:000001">
    <property type="entry name" value="Phosphoglucosamine mutase"/>
    <property type="match status" value="1"/>
</dbReference>
<dbReference type="Gene3D" id="3.30.310.50">
    <property type="entry name" value="Alpha-D-phosphohexomutase, C-terminal domain"/>
    <property type="match status" value="1"/>
</dbReference>
<evidence type="ECO:0000256" key="5">
    <source>
        <dbReference type="ARBA" id="ARBA00022842"/>
    </source>
</evidence>
<evidence type="ECO:0000256" key="7">
    <source>
        <dbReference type="RuleBase" id="RU004326"/>
    </source>
</evidence>
<evidence type="ECO:0000313" key="13">
    <source>
        <dbReference type="Proteomes" id="UP000632195"/>
    </source>
</evidence>
<dbReference type="InterPro" id="IPR005844">
    <property type="entry name" value="A-D-PHexomutase_a/b/a-I"/>
</dbReference>
<comment type="cofactor">
    <cofactor evidence="1">
        <name>Mg(2+)</name>
        <dbReference type="ChEBI" id="CHEBI:18420"/>
    </cofactor>
</comment>
<dbReference type="InterPro" id="IPR024086">
    <property type="entry name" value="GlmM_arc-type"/>
</dbReference>
<dbReference type="InterPro" id="IPR005843">
    <property type="entry name" value="A-D-PHexomutase_C"/>
</dbReference>
<dbReference type="GO" id="GO:0000287">
    <property type="term" value="F:magnesium ion binding"/>
    <property type="evidence" value="ECO:0007669"/>
    <property type="project" value="InterPro"/>
</dbReference>
<name>A0AA37F9D9_9ARCH</name>
<dbReference type="Pfam" id="PF00408">
    <property type="entry name" value="PGM_PMM_IV"/>
    <property type="match status" value="1"/>
</dbReference>
<dbReference type="SUPFAM" id="SSF55957">
    <property type="entry name" value="Phosphoglucomutase, C-terminal domain"/>
    <property type="match status" value="1"/>
</dbReference>
<dbReference type="NCBIfam" id="TIGR03990">
    <property type="entry name" value="Arch_GlmM"/>
    <property type="match status" value="1"/>
</dbReference>
<dbReference type="GO" id="GO:0005975">
    <property type="term" value="P:carbohydrate metabolic process"/>
    <property type="evidence" value="ECO:0007669"/>
    <property type="project" value="InterPro"/>
</dbReference>
<keyword evidence="13" id="KW-1185">Reference proteome</keyword>
<dbReference type="InterPro" id="IPR016066">
    <property type="entry name" value="A-D-PHexomutase_CS"/>
</dbReference>